<dbReference type="SMART" id="SM00248">
    <property type="entry name" value="ANK"/>
    <property type="match status" value="5"/>
</dbReference>
<protein>
    <submittedName>
        <fullName evidence="5">Uncharacterized protein</fullName>
    </submittedName>
</protein>
<evidence type="ECO:0000313" key="5">
    <source>
        <dbReference type="EMBL" id="GMH64051.1"/>
    </source>
</evidence>
<sequence>MDHLRELELANKALTDFLEVETQDRSRYRFTKEDRIKHVYDVQFTEGKERIFASRVQSIHKCASQDNVDGIMYFIQNKRIPVDKLDDFGNTALCMAAHHGCSNAIAELCFFHANVDLPSAQKGWTPIHFAANGGHSSVVKQLYDFGANSTLQDKAGFSAAHLAAQCNQVEVLKTLFFCQPDLPLTNECLSIRSKTGLTPAHVAAQFDCLEALKFLSRAGCDMELATKAEDEFRETPAHKAARNNSQTCMKLLDGRIGVAMHGENVETDTPCDLLQQCTRHNMASKLETGPSQVYSQRLVKNIDKNEKSYLFKSNSDPEGKRISYVGTNRWHKTPAEMREEANLKKGVIKEFKPPPPKGPPPKFQQRKDRLSFEFNI</sequence>
<keyword evidence="1" id="KW-0677">Repeat</keyword>
<dbReference type="InterPro" id="IPR036770">
    <property type="entry name" value="Ankyrin_rpt-contain_sf"/>
</dbReference>
<dbReference type="PANTHER" id="PTHR24201">
    <property type="entry name" value="ANK_REP_REGION DOMAIN-CONTAINING PROTEIN"/>
    <property type="match status" value="1"/>
</dbReference>
<dbReference type="Gene3D" id="1.25.40.20">
    <property type="entry name" value="Ankyrin repeat-containing domain"/>
    <property type="match status" value="2"/>
</dbReference>
<proteinExistence type="predicted"/>
<dbReference type="Proteomes" id="UP001162640">
    <property type="component" value="Unassembled WGS sequence"/>
</dbReference>
<evidence type="ECO:0000256" key="3">
    <source>
        <dbReference type="PROSITE-ProRule" id="PRU00023"/>
    </source>
</evidence>
<dbReference type="Pfam" id="PF12796">
    <property type="entry name" value="Ank_2"/>
    <property type="match status" value="2"/>
</dbReference>
<evidence type="ECO:0000256" key="1">
    <source>
        <dbReference type="ARBA" id="ARBA00022737"/>
    </source>
</evidence>
<feature type="compositionally biased region" description="Pro residues" evidence="4">
    <location>
        <begin position="353"/>
        <end position="362"/>
    </location>
</feature>
<feature type="repeat" description="ANK" evidence="3">
    <location>
        <begin position="195"/>
        <end position="227"/>
    </location>
</feature>
<dbReference type="AlphaFoldDB" id="A0A9W7A4Q1"/>
<accession>A0A9W7A4Q1</accession>
<dbReference type="EMBL" id="BLQM01000104">
    <property type="protein sequence ID" value="GMH64051.1"/>
    <property type="molecule type" value="Genomic_DNA"/>
</dbReference>
<feature type="compositionally biased region" description="Basic and acidic residues" evidence="4">
    <location>
        <begin position="365"/>
        <end position="376"/>
    </location>
</feature>
<dbReference type="SUPFAM" id="SSF48403">
    <property type="entry name" value="Ankyrin repeat"/>
    <property type="match status" value="1"/>
</dbReference>
<feature type="region of interest" description="Disordered" evidence="4">
    <location>
        <begin position="338"/>
        <end position="376"/>
    </location>
</feature>
<evidence type="ECO:0000313" key="6">
    <source>
        <dbReference type="Proteomes" id="UP001162640"/>
    </source>
</evidence>
<reference evidence="6" key="1">
    <citation type="journal article" date="2023" name="Commun. Biol.">
        <title>Genome analysis of Parmales, the sister group of diatoms, reveals the evolutionary specialization of diatoms from phago-mixotrophs to photoautotrophs.</title>
        <authorList>
            <person name="Ban H."/>
            <person name="Sato S."/>
            <person name="Yoshikawa S."/>
            <person name="Yamada K."/>
            <person name="Nakamura Y."/>
            <person name="Ichinomiya M."/>
            <person name="Sato N."/>
            <person name="Blanc-Mathieu R."/>
            <person name="Endo H."/>
            <person name="Kuwata A."/>
            <person name="Ogata H."/>
        </authorList>
    </citation>
    <scope>NUCLEOTIDE SEQUENCE [LARGE SCALE GENOMIC DNA]</scope>
</reference>
<keyword evidence="2 3" id="KW-0040">ANK repeat</keyword>
<evidence type="ECO:0000256" key="4">
    <source>
        <dbReference type="SAM" id="MobiDB-lite"/>
    </source>
</evidence>
<dbReference type="PROSITE" id="PS50297">
    <property type="entry name" value="ANK_REP_REGION"/>
    <property type="match status" value="1"/>
</dbReference>
<dbReference type="Pfam" id="PF13637">
    <property type="entry name" value="Ank_4"/>
    <property type="match status" value="1"/>
</dbReference>
<feature type="repeat" description="ANK" evidence="3">
    <location>
        <begin position="122"/>
        <end position="154"/>
    </location>
</feature>
<gene>
    <name evidence="5" type="ORF">TL16_g03876</name>
</gene>
<dbReference type="InterPro" id="IPR002110">
    <property type="entry name" value="Ankyrin_rpt"/>
</dbReference>
<feature type="compositionally biased region" description="Basic and acidic residues" evidence="4">
    <location>
        <begin position="338"/>
        <end position="352"/>
    </location>
</feature>
<dbReference type="PROSITE" id="PS50088">
    <property type="entry name" value="ANK_REPEAT"/>
    <property type="match status" value="2"/>
</dbReference>
<organism evidence="5 6">
    <name type="scientific">Triparma laevis f. inornata</name>
    <dbReference type="NCBI Taxonomy" id="1714386"/>
    <lineage>
        <taxon>Eukaryota</taxon>
        <taxon>Sar</taxon>
        <taxon>Stramenopiles</taxon>
        <taxon>Ochrophyta</taxon>
        <taxon>Bolidophyceae</taxon>
        <taxon>Parmales</taxon>
        <taxon>Triparmaceae</taxon>
        <taxon>Triparma</taxon>
    </lineage>
</organism>
<comment type="caution">
    <text evidence="5">The sequence shown here is derived from an EMBL/GenBank/DDBJ whole genome shotgun (WGS) entry which is preliminary data.</text>
</comment>
<dbReference type="InterPro" id="IPR050776">
    <property type="entry name" value="Ank_Repeat/CDKN_Inhibitor"/>
</dbReference>
<evidence type="ECO:0000256" key="2">
    <source>
        <dbReference type="ARBA" id="ARBA00023043"/>
    </source>
</evidence>
<name>A0A9W7A4Q1_9STRA</name>